<reference evidence="2" key="1">
    <citation type="journal article" date="2021" name="Proc. Natl. Acad. Sci. U.S.A.">
        <title>A Catalog of Tens of Thousands of Viruses from Human Metagenomes Reveals Hidden Associations with Chronic Diseases.</title>
        <authorList>
            <person name="Tisza M.J."/>
            <person name="Buck C.B."/>
        </authorList>
    </citation>
    <scope>NUCLEOTIDE SEQUENCE</scope>
    <source>
        <strain evidence="2">CtTIi48</strain>
    </source>
</reference>
<organism evidence="2">
    <name type="scientific">Siphoviridae sp. ctTIi48</name>
    <dbReference type="NCBI Taxonomy" id="2827875"/>
    <lineage>
        <taxon>Viruses</taxon>
        <taxon>Duplodnaviria</taxon>
        <taxon>Heunggongvirae</taxon>
        <taxon>Uroviricota</taxon>
        <taxon>Caudoviricetes</taxon>
    </lineage>
</organism>
<feature type="region of interest" description="Disordered" evidence="1">
    <location>
        <begin position="141"/>
        <end position="167"/>
    </location>
</feature>
<evidence type="ECO:0000256" key="1">
    <source>
        <dbReference type="SAM" id="MobiDB-lite"/>
    </source>
</evidence>
<evidence type="ECO:0000313" key="2">
    <source>
        <dbReference type="EMBL" id="DAF64101.1"/>
    </source>
</evidence>
<dbReference type="SUPFAM" id="SSF88713">
    <property type="entry name" value="Glycoside hydrolase/deacetylase"/>
    <property type="match status" value="1"/>
</dbReference>
<dbReference type="GO" id="GO:0005975">
    <property type="term" value="P:carbohydrate metabolic process"/>
    <property type="evidence" value="ECO:0007669"/>
    <property type="project" value="InterPro"/>
</dbReference>
<feature type="compositionally biased region" description="Low complexity" evidence="1">
    <location>
        <begin position="155"/>
        <end position="167"/>
    </location>
</feature>
<feature type="compositionally biased region" description="Low complexity" evidence="1">
    <location>
        <begin position="217"/>
        <end position="233"/>
    </location>
</feature>
<sequence length="680" mass="73425">MIDKLTINLLVDGQNLAASKEIATFEGTRRYIECAFNYISDDWKDCNKRAFFKNKTTGIEKAQTLGEDCKCFIPHEVLSDPGYIMISTEGQKNADNDTFIITTNTVGFYNNSTVHSGDETDPTPSEYMQVINAAEAAQKIAQSVRDDADSGKFNGKPGADGAPGADGKAATIAVGSVTTGEAGSAASVVNSGTASAAVLDFVIPQGAKGEQGEKGPQGEQGSQGEPGPQGEKGVSPTVSTEEIVGGTRVDITDVNGSHSFDVMNGINGAPSEFEVKNIADRVIDGQIKNGFEWDFDKVYLTMTFDDSNSDIDLLEDMAEEMGVPLCFATIPSKLGNTCTNGETVKVVLTRAVKKGGEVLSHYEKPLTSASTDEDYQKVYVETKKTLEENGFDVNGIITAGGADFQTQDFAKATKLARIYYQYADLTASNDKTNRQFYNSRKFTDNGLDDVKAYIDGVVANGSGWINLASHGTNNVNTSSVEVFREILEYAKDKGVEIVTWKYLFDNFGKVKNDCAVKSISVNGEKAEADESGNVNLEISSASENWRLICDETLTDEVQQVYKNKDMNGNSFNFKKLKIYVKSPVNTITAPITINIAGALRVSLDKAIATAVRYSLFTIECDDLACIIDGVMGFNDASYGMSSGYVKSINFGLTNISDFTVRCNNTQTKLLAGTQIKAWGC</sequence>
<dbReference type="Gene3D" id="1.20.5.320">
    <property type="entry name" value="6-Phosphogluconate Dehydrogenase, domain 3"/>
    <property type="match status" value="1"/>
</dbReference>
<name>A0A8S5TLD3_9CAUD</name>
<dbReference type="PANTHER" id="PTHR24637">
    <property type="entry name" value="COLLAGEN"/>
    <property type="match status" value="1"/>
</dbReference>
<protein>
    <submittedName>
        <fullName evidence="2">Uncharacterized protein</fullName>
    </submittedName>
</protein>
<feature type="region of interest" description="Disordered" evidence="1">
    <location>
        <begin position="207"/>
        <end position="238"/>
    </location>
</feature>
<dbReference type="Gene3D" id="3.20.20.370">
    <property type="entry name" value="Glycoside hydrolase/deacetylase"/>
    <property type="match status" value="1"/>
</dbReference>
<proteinExistence type="predicted"/>
<dbReference type="InterPro" id="IPR011330">
    <property type="entry name" value="Glyco_hydro/deAcase_b/a-brl"/>
</dbReference>
<dbReference type="EMBL" id="BK032851">
    <property type="protein sequence ID" value="DAF64101.1"/>
    <property type="molecule type" value="Genomic_DNA"/>
</dbReference>
<accession>A0A8S5TLD3</accession>